<dbReference type="InterPro" id="IPR022781">
    <property type="entry name" value="Flagellar_biosynth_FliO"/>
</dbReference>
<evidence type="ECO:0000256" key="1">
    <source>
        <dbReference type="ARBA" id="ARBA00004236"/>
    </source>
</evidence>
<keyword evidence="4 7" id="KW-1133">Transmembrane helix</keyword>
<feature type="compositionally biased region" description="Polar residues" evidence="6">
    <location>
        <begin position="30"/>
        <end position="45"/>
    </location>
</feature>
<protein>
    <submittedName>
        <fullName evidence="8">Flagellar biosynthetic protein FliO</fullName>
    </submittedName>
</protein>
<keyword evidence="3 7" id="KW-0812">Transmembrane</keyword>
<organism evidence="8 9">
    <name type="scientific">Mobiluncus curtisii</name>
    <dbReference type="NCBI Taxonomy" id="2051"/>
    <lineage>
        <taxon>Bacteria</taxon>
        <taxon>Bacillati</taxon>
        <taxon>Actinomycetota</taxon>
        <taxon>Actinomycetes</taxon>
        <taxon>Actinomycetales</taxon>
        <taxon>Actinomycetaceae</taxon>
        <taxon>Mobiluncus</taxon>
    </lineage>
</organism>
<evidence type="ECO:0000256" key="5">
    <source>
        <dbReference type="ARBA" id="ARBA00023136"/>
    </source>
</evidence>
<name>A0A2X2YCU8_9ACTO</name>
<evidence type="ECO:0000313" key="8">
    <source>
        <dbReference type="EMBL" id="SQB65642.1"/>
    </source>
</evidence>
<dbReference type="AlphaFoldDB" id="A0A2X2YCU8"/>
<dbReference type="OMA" id="ATKRVEH"/>
<evidence type="ECO:0000256" key="3">
    <source>
        <dbReference type="ARBA" id="ARBA00022692"/>
    </source>
</evidence>
<evidence type="ECO:0000256" key="6">
    <source>
        <dbReference type="SAM" id="MobiDB-lite"/>
    </source>
</evidence>
<feature type="region of interest" description="Disordered" evidence="6">
    <location>
        <begin position="275"/>
        <end position="322"/>
    </location>
</feature>
<keyword evidence="8" id="KW-0969">Cilium</keyword>
<dbReference type="GO" id="GO:0044781">
    <property type="term" value="P:bacterial-type flagellum organization"/>
    <property type="evidence" value="ECO:0007669"/>
    <property type="project" value="InterPro"/>
</dbReference>
<feature type="transmembrane region" description="Helical" evidence="7">
    <location>
        <begin position="90"/>
        <end position="109"/>
    </location>
</feature>
<evidence type="ECO:0000313" key="9">
    <source>
        <dbReference type="Proteomes" id="UP000250245"/>
    </source>
</evidence>
<feature type="region of interest" description="Disordered" evidence="6">
    <location>
        <begin position="30"/>
        <end position="72"/>
    </location>
</feature>
<evidence type="ECO:0000256" key="4">
    <source>
        <dbReference type="ARBA" id="ARBA00022989"/>
    </source>
</evidence>
<feature type="compositionally biased region" description="Polar residues" evidence="6">
    <location>
        <begin position="309"/>
        <end position="322"/>
    </location>
</feature>
<dbReference type="GO" id="GO:0016020">
    <property type="term" value="C:membrane"/>
    <property type="evidence" value="ECO:0007669"/>
    <property type="project" value="InterPro"/>
</dbReference>
<feature type="region of interest" description="Disordered" evidence="6">
    <location>
        <begin position="204"/>
        <end position="257"/>
    </location>
</feature>
<comment type="subcellular location">
    <subcellularLocation>
        <location evidence="1">Cell membrane</location>
    </subcellularLocation>
</comment>
<gene>
    <name evidence="8" type="ORF">NCTC11820_01712</name>
</gene>
<keyword evidence="8" id="KW-0966">Cell projection</keyword>
<feature type="compositionally biased region" description="Low complexity" evidence="6">
    <location>
        <begin position="285"/>
        <end position="297"/>
    </location>
</feature>
<keyword evidence="8" id="KW-0282">Flagellum</keyword>
<keyword evidence="5 7" id="KW-0472">Membrane</keyword>
<sequence length="322" mass="33589">MSLLGVLQTGAAWTTLGYVRLNGFVATLGSATTADPNSPSPTGNTKLVGPTPTAPATTPTGSAPPSSPATDVVTPTAPFAGAPAENPMMVFLRFIVGIVVVFLLMWLLWRWVKRTNLGDYEGPGLRLVSRLQLSRVSQVALIEIGGRMFLVGAGDSAVTPIAEIYDTEEMSAELSAAAEAFQERANQPVSRPFGELLARATKRVEHGVARPAPDPVRRDVTETRPAAQNRPAVQTKLAKSSRPAPAPAQVKPKSQVTEAQMDALAAQIAAEFGAKGPRKPVANDPAIPAKTAVTKPAKITKKPAAETPSTTSQSATTGGESA</sequence>
<evidence type="ECO:0000256" key="2">
    <source>
        <dbReference type="ARBA" id="ARBA00022475"/>
    </source>
</evidence>
<dbReference type="Proteomes" id="UP000250245">
    <property type="component" value="Unassembled WGS sequence"/>
</dbReference>
<evidence type="ECO:0000256" key="7">
    <source>
        <dbReference type="SAM" id="Phobius"/>
    </source>
</evidence>
<reference evidence="8 9" key="1">
    <citation type="submission" date="2018-06" db="EMBL/GenBank/DDBJ databases">
        <authorList>
            <consortium name="Pathogen Informatics"/>
            <person name="Doyle S."/>
        </authorList>
    </citation>
    <scope>NUCLEOTIDE SEQUENCE [LARGE SCALE GENOMIC DNA]</scope>
    <source>
        <strain evidence="8 9">NCTC11820</strain>
    </source>
</reference>
<proteinExistence type="predicted"/>
<feature type="compositionally biased region" description="Low complexity" evidence="6">
    <location>
        <begin position="49"/>
        <end position="70"/>
    </location>
</feature>
<dbReference type="Pfam" id="PF04347">
    <property type="entry name" value="FliO"/>
    <property type="match status" value="1"/>
</dbReference>
<dbReference type="RefSeq" id="WP_013189008.1">
    <property type="nucleotide sequence ID" value="NZ_CP068112.1"/>
</dbReference>
<dbReference type="EMBL" id="UASJ01000001">
    <property type="protein sequence ID" value="SQB65642.1"/>
    <property type="molecule type" value="Genomic_DNA"/>
</dbReference>
<dbReference type="GeneID" id="55565018"/>
<accession>A0A2X2YCU8</accession>
<keyword evidence="2" id="KW-1003">Cell membrane</keyword>